<evidence type="ECO:0000313" key="8">
    <source>
        <dbReference type="Proteomes" id="UP001287356"/>
    </source>
</evidence>
<evidence type="ECO:0000256" key="1">
    <source>
        <dbReference type="ARBA" id="ARBA00004370"/>
    </source>
</evidence>
<sequence>MQQHAGDFLRTLPQRKLVTICYSFAILAALLLWTHSSGYLGAPAEPEAIKVPPVVSPSDTTPIPPPAPLLPSWYIASLASCGNETHAETRKVWLEADARYAHLADDKFTIAIPTYKRPDVLNGTLAKLLNYKIPSLHEIVVIWNELDKAPPSGFVSKHGVAVRYRTSERNSLNNRLFPDPEYQTQAVLTHDDDVWYEHDDVEFVFQTWRQLGRYRLTGALPRCYSRNGKGMLQYHQCRDGSDWYALILTGLSFVHVSFLDYYWSDEAIPTRMRQHVDEAFNCEDLAMNYVASMLTCAGPLNVIGKHPYTNLDPKGGISKKGNHRTLRHNCLNVFEHIVGFLPLVHSMGSIKRGTPHFN</sequence>
<evidence type="ECO:0000313" key="7">
    <source>
        <dbReference type="EMBL" id="KAK3380711.1"/>
    </source>
</evidence>
<keyword evidence="5" id="KW-1133">Transmembrane helix</keyword>
<keyword evidence="5" id="KW-0812">Transmembrane</keyword>
<dbReference type="Gene3D" id="3.90.550.10">
    <property type="entry name" value="Spore Coat Polysaccharide Biosynthesis Protein SpsA, Chain A"/>
    <property type="match status" value="1"/>
</dbReference>
<dbReference type="SUPFAM" id="SSF53448">
    <property type="entry name" value="Nucleotide-diphospho-sugar transferases"/>
    <property type="match status" value="1"/>
</dbReference>
<evidence type="ECO:0000256" key="2">
    <source>
        <dbReference type="ARBA" id="ARBA00022679"/>
    </source>
</evidence>
<evidence type="ECO:0000256" key="4">
    <source>
        <dbReference type="ARBA" id="ARBA00023157"/>
    </source>
</evidence>
<comment type="caution">
    <text evidence="7">The sequence shown here is derived from an EMBL/GenBank/DDBJ whole genome shotgun (WGS) entry which is preliminary data.</text>
</comment>
<dbReference type="InterPro" id="IPR004263">
    <property type="entry name" value="Exostosin"/>
</dbReference>
<reference evidence="7" key="2">
    <citation type="submission" date="2023-06" db="EMBL/GenBank/DDBJ databases">
        <authorList>
            <consortium name="Lawrence Berkeley National Laboratory"/>
            <person name="Haridas S."/>
            <person name="Hensen N."/>
            <person name="Bonometti L."/>
            <person name="Westerberg I."/>
            <person name="Brannstrom I.O."/>
            <person name="Guillou S."/>
            <person name="Cros-Aarteil S."/>
            <person name="Calhoun S."/>
            <person name="Kuo A."/>
            <person name="Mondo S."/>
            <person name="Pangilinan J."/>
            <person name="Riley R."/>
            <person name="Labutti K."/>
            <person name="Andreopoulos B."/>
            <person name="Lipzen A."/>
            <person name="Chen C."/>
            <person name="Yanf M."/>
            <person name="Daum C."/>
            <person name="Ng V."/>
            <person name="Clum A."/>
            <person name="Steindorff A."/>
            <person name="Ohm R."/>
            <person name="Martin F."/>
            <person name="Silar P."/>
            <person name="Natvig D."/>
            <person name="Lalanne C."/>
            <person name="Gautier V."/>
            <person name="Ament-Velasquez S.L."/>
            <person name="Kruys A."/>
            <person name="Hutchinson M.I."/>
            <person name="Powell A.J."/>
            <person name="Barry K."/>
            <person name="Miller A.N."/>
            <person name="Grigoriev I.V."/>
            <person name="Debuchy R."/>
            <person name="Gladieux P."/>
            <person name="Thoren M.H."/>
            <person name="Johannesson H."/>
        </authorList>
    </citation>
    <scope>NUCLEOTIDE SEQUENCE</scope>
    <source>
        <strain evidence="7">CBS 958.72</strain>
    </source>
</reference>
<proteinExistence type="predicted"/>
<organism evidence="7 8">
    <name type="scientific">Lasiosphaeria ovina</name>
    <dbReference type="NCBI Taxonomy" id="92902"/>
    <lineage>
        <taxon>Eukaryota</taxon>
        <taxon>Fungi</taxon>
        <taxon>Dikarya</taxon>
        <taxon>Ascomycota</taxon>
        <taxon>Pezizomycotina</taxon>
        <taxon>Sordariomycetes</taxon>
        <taxon>Sordariomycetidae</taxon>
        <taxon>Sordariales</taxon>
        <taxon>Lasiosphaeriaceae</taxon>
        <taxon>Lasiosphaeria</taxon>
    </lineage>
</organism>
<evidence type="ECO:0000256" key="5">
    <source>
        <dbReference type="SAM" id="Phobius"/>
    </source>
</evidence>
<keyword evidence="2" id="KW-0808">Transferase</keyword>
<dbReference type="InterPro" id="IPR015338">
    <property type="entry name" value="GT64_dom"/>
</dbReference>
<dbReference type="PANTHER" id="PTHR48261">
    <property type="entry name" value="ACETYLGLUCOSAMINYLTRANSFERASE"/>
    <property type="match status" value="1"/>
</dbReference>
<dbReference type="EMBL" id="JAULSN010000002">
    <property type="protein sequence ID" value="KAK3380711.1"/>
    <property type="molecule type" value="Genomic_DNA"/>
</dbReference>
<dbReference type="GO" id="GO:0016020">
    <property type="term" value="C:membrane"/>
    <property type="evidence" value="ECO:0007669"/>
    <property type="project" value="UniProtKB-SubCell"/>
</dbReference>
<evidence type="ECO:0000256" key="3">
    <source>
        <dbReference type="ARBA" id="ARBA00023136"/>
    </source>
</evidence>
<feature type="domain" description="Glycosyl transferase 64" evidence="6">
    <location>
        <begin position="108"/>
        <end position="350"/>
    </location>
</feature>
<evidence type="ECO:0000259" key="6">
    <source>
        <dbReference type="Pfam" id="PF09258"/>
    </source>
</evidence>
<keyword evidence="8" id="KW-1185">Reference proteome</keyword>
<dbReference type="GO" id="GO:0016757">
    <property type="term" value="F:glycosyltransferase activity"/>
    <property type="evidence" value="ECO:0007669"/>
    <property type="project" value="InterPro"/>
</dbReference>
<name>A0AAE0NFX7_9PEZI</name>
<keyword evidence="4" id="KW-1015">Disulfide bond</keyword>
<dbReference type="AlphaFoldDB" id="A0AAE0NFX7"/>
<dbReference type="PANTHER" id="PTHR48261:SF2">
    <property type="entry name" value="ACETYLGLUCOSAMINYLTRANSFERASE"/>
    <property type="match status" value="1"/>
</dbReference>
<dbReference type="Proteomes" id="UP001287356">
    <property type="component" value="Unassembled WGS sequence"/>
</dbReference>
<protein>
    <submittedName>
        <fullName evidence="7">Glycosyltransferase family 64 protein</fullName>
    </submittedName>
</protein>
<comment type="subcellular location">
    <subcellularLocation>
        <location evidence="1">Membrane</location>
    </subcellularLocation>
</comment>
<gene>
    <name evidence="7" type="ORF">B0T24DRAFT_676379</name>
</gene>
<dbReference type="Pfam" id="PF09258">
    <property type="entry name" value="Glyco_transf_64"/>
    <property type="match status" value="1"/>
</dbReference>
<keyword evidence="3 5" id="KW-0472">Membrane</keyword>
<feature type="transmembrane region" description="Helical" evidence="5">
    <location>
        <begin position="17"/>
        <end position="34"/>
    </location>
</feature>
<dbReference type="InterPro" id="IPR029044">
    <property type="entry name" value="Nucleotide-diphossugar_trans"/>
</dbReference>
<reference evidence="7" key="1">
    <citation type="journal article" date="2023" name="Mol. Phylogenet. Evol.">
        <title>Genome-scale phylogeny and comparative genomics of the fungal order Sordariales.</title>
        <authorList>
            <person name="Hensen N."/>
            <person name="Bonometti L."/>
            <person name="Westerberg I."/>
            <person name="Brannstrom I.O."/>
            <person name="Guillou S."/>
            <person name="Cros-Aarteil S."/>
            <person name="Calhoun S."/>
            <person name="Haridas S."/>
            <person name="Kuo A."/>
            <person name="Mondo S."/>
            <person name="Pangilinan J."/>
            <person name="Riley R."/>
            <person name="LaButti K."/>
            <person name="Andreopoulos B."/>
            <person name="Lipzen A."/>
            <person name="Chen C."/>
            <person name="Yan M."/>
            <person name="Daum C."/>
            <person name="Ng V."/>
            <person name="Clum A."/>
            <person name="Steindorff A."/>
            <person name="Ohm R.A."/>
            <person name="Martin F."/>
            <person name="Silar P."/>
            <person name="Natvig D.O."/>
            <person name="Lalanne C."/>
            <person name="Gautier V."/>
            <person name="Ament-Velasquez S.L."/>
            <person name="Kruys A."/>
            <person name="Hutchinson M.I."/>
            <person name="Powell A.J."/>
            <person name="Barry K."/>
            <person name="Miller A.N."/>
            <person name="Grigoriev I.V."/>
            <person name="Debuchy R."/>
            <person name="Gladieux P."/>
            <person name="Hiltunen Thoren M."/>
            <person name="Johannesson H."/>
        </authorList>
    </citation>
    <scope>NUCLEOTIDE SEQUENCE</scope>
    <source>
        <strain evidence="7">CBS 958.72</strain>
    </source>
</reference>
<accession>A0AAE0NFX7</accession>